<proteinExistence type="predicted"/>
<dbReference type="EMBL" id="AWSJ01000042">
    <property type="protein sequence ID" value="ERI11345.1"/>
    <property type="molecule type" value="Genomic_DNA"/>
</dbReference>
<name>U1X8R9_ANEAE</name>
<reference evidence="1 2" key="1">
    <citation type="submission" date="2013-08" db="EMBL/GenBank/DDBJ databases">
        <authorList>
            <person name="Weinstock G."/>
            <person name="Sodergren E."/>
            <person name="Wylie T."/>
            <person name="Fulton L."/>
            <person name="Fulton R."/>
            <person name="Fronick C."/>
            <person name="O'Laughlin M."/>
            <person name="Godfrey J."/>
            <person name="Miner T."/>
            <person name="Herter B."/>
            <person name="Appelbaum E."/>
            <person name="Cordes M."/>
            <person name="Lek S."/>
            <person name="Wollam A."/>
            <person name="Pepin K.H."/>
            <person name="Palsikar V.B."/>
            <person name="Mitreva M."/>
            <person name="Wilson R.K."/>
        </authorList>
    </citation>
    <scope>NUCLEOTIDE SEQUENCE [LARGE SCALE GENOMIC DNA]</scope>
    <source>
        <strain evidence="1 2">ATCC 12856</strain>
    </source>
</reference>
<dbReference type="Proteomes" id="UP000016511">
    <property type="component" value="Unassembled WGS sequence"/>
</dbReference>
<protein>
    <submittedName>
        <fullName evidence="1">Uncharacterized protein</fullName>
    </submittedName>
</protein>
<sequence>MVAKRDIYFSFIYRKTKQREKDRDDPIPNCIPFVSFIQKTGGNSKWLNIQEQQSK</sequence>
<accession>U1X8R9</accession>
<gene>
    <name evidence="1" type="ORF">HMPREF0083_00563</name>
</gene>
<dbReference type="STRING" id="649747.HMPREF0083_00563"/>
<evidence type="ECO:0000313" key="2">
    <source>
        <dbReference type="Proteomes" id="UP000016511"/>
    </source>
</evidence>
<organism evidence="1 2">
    <name type="scientific">Aneurinibacillus aneurinilyticus ATCC 12856</name>
    <dbReference type="NCBI Taxonomy" id="649747"/>
    <lineage>
        <taxon>Bacteria</taxon>
        <taxon>Bacillati</taxon>
        <taxon>Bacillota</taxon>
        <taxon>Bacilli</taxon>
        <taxon>Bacillales</taxon>
        <taxon>Paenibacillaceae</taxon>
        <taxon>Aneurinibacillus group</taxon>
        <taxon>Aneurinibacillus</taxon>
    </lineage>
</organism>
<dbReference type="AlphaFoldDB" id="U1X8R9"/>
<keyword evidence="2" id="KW-1185">Reference proteome</keyword>
<dbReference type="HOGENOM" id="CLU_3021768_0_0_9"/>
<evidence type="ECO:0000313" key="1">
    <source>
        <dbReference type="EMBL" id="ERI11345.1"/>
    </source>
</evidence>
<comment type="caution">
    <text evidence="1">The sequence shown here is derived from an EMBL/GenBank/DDBJ whole genome shotgun (WGS) entry which is preliminary data.</text>
</comment>